<dbReference type="Proteomes" id="UP000607653">
    <property type="component" value="Unassembled WGS sequence"/>
</dbReference>
<dbReference type="AlphaFoldDB" id="A0A822Z144"/>
<protein>
    <submittedName>
        <fullName evidence="2">Uncharacterized protein</fullName>
    </submittedName>
</protein>
<keyword evidence="3" id="KW-1185">Reference proteome</keyword>
<comment type="caution">
    <text evidence="2">The sequence shown here is derived from an EMBL/GenBank/DDBJ whole genome shotgun (WGS) entry which is preliminary data.</text>
</comment>
<reference evidence="2 3" key="1">
    <citation type="journal article" date="2020" name="Mol. Biol. Evol.">
        <title>Distinct Expression and Methylation Patterns for Genes with Different Fates following a Single Whole-Genome Duplication in Flowering Plants.</title>
        <authorList>
            <person name="Shi T."/>
            <person name="Rahmani R.S."/>
            <person name="Gugger P.F."/>
            <person name="Wang M."/>
            <person name="Li H."/>
            <person name="Zhang Y."/>
            <person name="Li Z."/>
            <person name="Wang Q."/>
            <person name="Van de Peer Y."/>
            <person name="Marchal K."/>
            <person name="Chen J."/>
        </authorList>
    </citation>
    <scope>NUCLEOTIDE SEQUENCE [LARGE SCALE GENOMIC DNA]</scope>
    <source>
        <tissue evidence="2">Leaf</tissue>
    </source>
</reference>
<evidence type="ECO:0000256" key="1">
    <source>
        <dbReference type="SAM" id="MobiDB-lite"/>
    </source>
</evidence>
<feature type="region of interest" description="Disordered" evidence="1">
    <location>
        <begin position="1"/>
        <end position="43"/>
    </location>
</feature>
<name>A0A822Z144_NELNU</name>
<proteinExistence type="predicted"/>
<dbReference type="EMBL" id="DUZY01000005">
    <property type="protein sequence ID" value="DAD38712.1"/>
    <property type="molecule type" value="Genomic_DNA"/>
</dbReference>
<accession>A0A822Z144</accession>
<evidence type="ECO:0000313" key="2">
    <source>
        <dbReference type="EMBL" id="DAD38712.1"/>
    </source>
</evidence>
<gene>
    <name evidence="2" type="ORF">HUJ06_013034</name>
</gene>
<sequence length="125" mass="13505">MCSTSSILNATKRPSKKKRRANDSSYTSAMEKGSAKGRSIGRRSAECEVVIIEEEGRDPMYVNPSSYGIPDPTAQMVMPHVPTPNSIVDASSSHGSPFVPQWNVSTTNQMWDPRNALPVGGNPPS</sequence>
<evidence type="ECO:0000313" key="3">
    <source>
        <dbReference type="Proteomes" id="UP000607653"/>
    </source>
</evidence>
<organism evidence="2 3">
    <name type="scientific">Nelumbo nucifera</name>
    <name type="common">Sacred lotus</name>
    <dbReference type="NCBI Taxonomy" id="4432"/>
    <lineage>
        <taxon>Eukaryota</taxon>
        <taxon>Viridiplantae</taxon>
        <taxon>Streptophyta</taxon>
        <taxon>Embryophyta</taxon>
        <taxon>Tracheophyta</taxon>
        <taxon>Spermatophyta</taxon>
        <taxon>Magnoliopsida</taxon>
        <taxon>Proteales</taxon>
        <taxon>Nelumbonaceae</taxon>
        <taxon>Nelumbo</taxon>
    </lineage>
</organism>